<feature type="region of interest" description="Disordered" evidence="1">
    <location>
        <begin position="29"/>
        <end position="86"/>
    </location>
</feature>
<feature type="signal peptide" evidence="2">
    <location>
        <begin position="1"/>
        <end position="23"/>
    </location>
</feature>
<dbReference type="AlphaFoldDB" id="A0A6J1LGR8"/>
<feature type="compositionally biased region" description="Pro residues" evidence="1">
    <location>
        <begin position="40"/>
        <end position="53"/>
    </location>
</feature>
<evidence type="ECO:0000313" key="3">
    <source>
        <dbReference type="Proteomes" id="UP000504633"/>
    </source>
</evidence>
<name>A0A6J1LGR8_DROHY</name>
<organism evidence="3 4">
    <name type="scientific">Drosophila hydei</name>
    <name type="common">Fruit fly</name>
    <dbReference type="NCBI Taxonomy" id="7224"/>
    <lineage>
        <taxon>Eukaryota</taxon>
        <taxon>Metazoa</taxon>
        <taxon>Ecdysozoa</taxon>
        <taxon>Arthropoda</taxon>
        <taxon>Hexapoda</taxon>
        <taxon>Insecta</taxon>
        <taxon>Pterygota</taxon>
        <taxon>Neoptera</taxon>
        <taxon>Endopterygota</taxon>
        <taxon>Diptera</taxon>
        <taxon>Brachycera</taxon>
        <taxon>Muscomorpha</taxon>
        <taxon>Ephydroidea</taxon>
        <taxon>Drosophilidae</taxon>
        <taxon>Drosophila</taxon>
    </lineage>
</organism>
<evidence type="ECO:0000256" key="1">
    <source>
        <dbReference type="SAM" id="MobiDB-lite"/>
    </source>
</evidence>
<accession>A0A6J1LGR8</accession>
<evidence type="ECO:0000256" key="2">
    <source>
        <dbReference type="SAM" id="SignalP"/>
    </source>
</evidence>
<keyword evidence="3" id="KW-1185">Reference proteome</keyword>
<dbReference type="RefSeq" id="XP_023166257.2">
    <property type="nucleotide sequence ID" value="XM_023310489.2"/>
</dbReference>
<keyword evidence="2" id="KW-0732">Signal</keyword>
<reference evidence="4" key="1">
    <citation type="submission" date="2025-08" db="UniProtKB">
        <authorList>
            <consortium name="RefSeq"/>
        </authorList>
    </citation>
    <scope>IDENTIFICATION</scope>
    <source>
        <strain evidence="4">15085-1641.00</strain>
        <tissue evidence="4">Whole body</tissue>
    </source>
</reference>
<dbReference type="KEGG" id="dhe:111596323"/>
<evidence type="ECO:0000313" key="4">
    <source>
        <dbReference type="RefSeq" id="XP_023166257.2"/>
    </source>
</evidence>
<dbReference type="Proteomes" id="UP000504633">
    <property type="component" value="Unplaced"/>
</dbReference>
<gene>
    <name evidence="4" type="primary">LOC111596323</name>
</gene>
<protein>
    <submittedName>
        <fullName evidence="4">Predicted GPI-anchored protein 58</fullName>
    </submittedName>
</protein>
<dbReference type="GeneID" id="111596323"/>
<feature type="compositionally biased region" description="Low complexity" evidence="1">
    <location>
        <begin position="54"/>
        <end position="66"/>
    </location>
</feature>
<feature type="chain" id="PRO_5027060212" evidence="2">
    <location>
        <begin position="24"/>
        <end position="157"/>
    </location>
</feature>
<proteinExistence type="predicted"/>
<sequence>MKFLAAVLFACVVTLAVLHSAYGTPVPPPNPEAPVANPEAPVPNPEAPVPNPEAPVADPAAPMANPGVSKSNLAIDPKSPKLEANDEGFSQNAEAIDPSIRGPASANDYAPALDDAFYAEAVGNPQDDVPNPVAPANAIPALEDLAADAPADQAILV</sequence>